<dbReference type="Proteomes" id="UP000321083">
    <property type="component" value="Unassembled WGS sequence"/>
</dbReference>
<gene>
    <name evidence="3" type="ORF">E3A20_27530</name>
</gene>
<keyword evidence="2" id="KW-0472">Membrane</keyword>
<name>A0A5C6M023_9PLAN</name>
<evidence type="ECO:0000256" key="1">
    <source>
        <dbReference type="SAM" id="MobiDB-lite"/>
    </source>
</evidence>
<feature type="non-terminal residue" evidence="3">
    <location>
        <position position="1"/>
    </location>
</feature>
<dbReference type="EMBL" id="SRHE01000833">
    <property type="protein sequence ID" value="TWW08120.1"/>
    <property type="molecule type" value="Genomic_DNA"/>
</dbReference>
<reference evidence="3 4" key="2">
    <citation type="submission" date="2019-08" db="EMBL/GenBank/DDBJ databases">
        <authorList>
            <person name="Henke P."/>
        </authorList>
    </citation>
    <scope>NUCLEOTIDE SEQUENCE [LARGE SCALE GENOMIC DNA]</scope>
    <source>
        <strain evidence="3">Phe10_nw2017</strain>
    </source>
</reference>
<comment type="caution">
    <text evidence="3">The sequence shown here is derived from an EMBL/GenBank/DDBJ whole genome shotgun (WGS) entry which is preliminary data.</text>
</comment>
<keyword evidence="4" id="KW-1185">Reference proteome</keyword>
<protein>
    <submittedName>
        <fullName evidence="3">Uncharacterized protein</fullName>
    </submittedName>
</protein>
<keyword evidence="2" id="KW-1133">Transmembrane helix</keyword>
<accession>A0A5C6M023</accession>
<proteinExistence type="predicted"/>
<organism evidence="3 4">
    <name type="scientific">Planctomyces bekefii</name>
    <dbReference type="NCBI Taxonomy" id="1653850"/>
    <lineage>
        <taxon>Bacteria</taxon>
        <taxon>Pseudomonadati</taxon>
        <taxon>Planctomycetota</taxon>
        <taxon>Planctomycetia</taxon>
        <taxon>Planctomycetales</taxon>
        <taxon>Planctomycetaceae</taxon>
        <taxon>Planctomyces</taxon>
    </lineage>
</organism>
<feature type="transmembrane region" description="Helical" evidence="2">
    <location>
        <begin position="94"/>
        <end position="112"/>
    </location>
</feature>
<dbReference type="AlphaFoldDB" id="A0A5C6M023"/>
<reference evidence="3 4" key="1">
    <citation type="submission" date="2019-08" db="EMBL/GenBank/DDBJ databases">
        <title>100 year-old enigma solved: identification of Planctomyces bekefii, the type genus and species of the phylum Planctomycetes.</title>
        <authorList>
            <person name="Svetlana D.N."/>
            <person name="Overmann J."/>
        </authorList>
    </citation>
    <scope>NUCLEOTIDE SEQUENCE [LARGE SCALE GENOMIC DNA]</scope>
    <source>
        <strain evidence="3">Phe10_nw2017</strain>
    </source>
</reference>
<feature type="transmembrane region" description="Helical" evidence="2">
    <location>
        <begin position="67"/>
        <end position="88"/>
    </location>
</feature>
<evidence type="ECO:0000313" key="3">
    <source>
        <dbReference type="EMBL" id="TWW08120.1"/>
    </source>
</evidence>
<sequence length="118" mass="12727">PRAINQAIAKYYAPGMREEAAEDVSAKSANSKEAKSGKPEKTVQKPAAKEVRSKSAPLTEDQKRERLMITAIATCWSIIGTVGLFWFLNNGLVGVQQIMIGVVAGAVVFGLMKATYAR</sequence>
<evidence type="ECO:0000256" key="2">
    <source>
        <dbReference type="SAM" id="Phobius"/>
    </source>
</evidence>
<keyword evidence="2" id="KW-0812">Transmembrane</keyword>
<evidence type="ECO:0000313" key="4">
    <source>
        <dbReference type="Proteomes" id="UP000321083"/>
    </source>
</evidence>
<feature type="compositionally biased region" description="Basic and acidic residues" evidence="1">
    <location>
        <begin position="30"/>
        <end position="53"/>
    </location>
</feature>
<feature type="region of interest" description="Disordered" evidence="1">
    <location>
        <begin position="22"/>
        <end position="59"/>
    </location>
</feature>